<evidence type="ECO:0000259" key="6">
    <source>
        <dbReference type="PROSITE" id="PS50011"/>
    </source>
</evidence>
<dbReference type="CDD" id="cd14014">
    <property type="entry name" value="STKc_PknB_like"/>
    <property type="match status" value="1"/>
</dbReference>
<organism evidence="7 8">
    <name type="scientific">Novosphingobium soli</name>
    <dbReference type="NCBI Taxonomy" id="574956"/>
    <lineage>
        <taxon>Bacteria</taxon>
        <taxon>Pseudomonadati</taxon>
        <taxon>Pseudomonadota</taxon>
        <taxon>Alphaproteobacteria</taxon>
        <taxon>Sphingomonadales</taxon>
        <taxon>Sphingomonadaceae</taxon>
        <taxon>Novosphingobium</taxon>
    </lineage>
</organism>
<evidence type="ECO:0000313" key="7">
    <source>
        <dbReference type="EMBL" id="MFC0206654.1"/>
    </source>
</evidence>
<accession>A0ABV6D1Y1</accession>
<proteinExistence type="predicted"/>
<dbReference type="SUPFAM" id="SSF56112">
    <property type="entry name" value="Protein kinase-like (PK-like)"/>
    <property type="match status" value="1"/>
</dbReference>
<dbReference type="GO" id="GO:0004674">
    <property type="term" value="F:protein serine/threonine kinase activity"/>
    <property type="evidence" value="ECO:0007669"/>
    <property type="project" value="UniProtKB-KW"/>
</dbReference>
<dbReference type="Gene3D" id="1.10.510.10">
    <property type="entry name" value="Transferase(Phosphotransferase) domain 1"/>
    <property type="match status" value="1"/>
</dbReference>
<dbReference type="InterPro" id="IPR000719">
    <property type="entry name" value="Prot_kinase_dom"/>
</dbReference>
<keyword evidence="3 7" id="KW-0418">Kinase</keyword>
<evidence type="ECO:0000256" key="1">
    <source>
        <dbReference type="ARBA" id="ARBA00022679"/>
    </source>
</evidence>
<comment type="caution">
    <text evidence="7">The sequence shown here is derived from an EMBL/GenBank/DDBJ whole genome shotgun (WGS) entry which is preliminary data.</text>
</comment>
<dbReference type="InterPro" id="IPR011009">
    <property type="entry name" value="Kinase-like_dom_sf"/>
</dbReference>
<dbReference type="RefSeq" id="WP_379489199.1">
    <property type="nucleotide sequence ID" value="NZ_JBHLWK010000039.1"/>
</dbReference>
<keyword evidence="7" id="KW-0723">Serine/threonine-protein kinase</keyword>
<dbReference type="EMBL" id="JBHLWK010000039">
    <property type="protein sequence ID" value="MFC0206654.1"/>
    <property type="molecule type" value="Genomic_DNA"/>
</dbReference>
<keyword evidence="8" id="KW-1185">Reference proteome</keyword>
<protein>
    <submittedName>
        <fullName evidence="7">Serine/threonine protein kinase</fullName>
    </submittedName>
</protein>
<sequence length="662" mass="69568">MNDEKDETVFQPSQFGQGDPQAAPRPADGGEEGTAFAAPAPPPPPAPPVDDEGTVFAAPTPPPSPAPARARGTAAAIEVGTVLNHMFEVKRFLARGGMGEVFEGVNIASGERVAIKTILPELAADPNVMAMFQKEAQALTQLSHPAVVRYRGFALEPQLGLYYIATGFIEGRNLSDLLGKSTLSEDELFGLTRKLAEGLREAHELGVVHRDISPDNVLLDGDRLDRPKIIDFGIVKETDPGSKTIIGDGFAGKPSYVAPEQLGDFDKQVGPWSDVYALALVVLAMAQGRKPDLAGLPAEAIMKRRNGVDTSAVPARLRPVIDRMLVADPQKRLRTMDAVIAALDQALAGKTPRARKPAATAAKAKAAAAAATSASRPSRPLLIGGGALVAVALLAGIGYLVAGGSDTDPTQPAAPPPPGGVTLQQVDAAVQSAARATPCSWLSLETRPQGNGFSVAGTGVSGSPLDVQDAVLKTTHGLGVEPGTDLTGIARIDPSYCPVLDALAPFRAPPPERMTRKQPEYELDVAEQGEYAGQIGTRVVTDLALEGITGDYALYSIEKSNVIAQVFGDRSFLPQNVNGTTIQKLPGIENYRLNIDTNAQPGWSGLVLITGKGGFTPDALNDLVSPAGRTAFAQRARANDWKVQIVWYKFVDNQPNAAAPAT</sequence>
<evidence type="ECO:0000313" key="8">
    <source>
        <dbReference type="Proteomes" id="UP001589798"/>
    </source>
</evidence>
<evidence type="ECO:0000256" key="2">
    <source>
        <dbReference type="ARBA" id="ARBA00022741"/>
    </source>
</evidence>
<dbReference type="Gene3D" id="3.30.200.20">
    <property type="entry name" value="Phosphorylase Kinase, domain 1"/>
    <property type="match status" value="1"/>
</dbReference>
<dbReference type="Proteomes" id="UP001589798">
    <property type="component" value="Unassembled WGS sequence"/>
</dbReference>
<gene>
    <name evidence="7" type="ORF">ACFFJC_20570</name>
</gene>
<feature type="region of interest" description="Disordered" evidence="5">
    <location>
        <begin position="1"/>
        <end position="72"/>
    </location>
</feature>
<keyword evidence="4" id="KW-0067">ATP-binding</keyword>
<evidence type="ECO:0000256" key="3">
    <source>
        <dbReference type="ARBA" id="ARBA00022777"/>
    </source>
</evidence>
<reference evidence="7 8" key="1">
    <citation type="submission" date="2024-09" db="EMBL/GenBank/DDBJ databases">
        <authorList>
            <person name="Sun Q."/>
            <person name="Mori K."/>
        </authorList>
    </citation>
    <scope>NUCLEOTIDE SEQUENCE [LARGE SCALE GENOMIC DNA]</scope>
    <source>
        <strain evidence="7 8">CCM 7706</strain>
    </source>
</reference>
<keyword evidence="2" id="KW-0547">Nucleotide-binding</keyword>
<dbReference type="PANTHER" id="PTHR43289:SF34">
    <property type="entry name" value="SERINE_THREONINE-PROTEIN KINASE YBDM-RELATED"/>
    <property type="match status" value="1"/>
</dbReference>
<dbReference type="InterPro" id="IPR008266">
    <property type="entry name" value="Tyr_kinase_AS"/>
</dbReference>
<dbReference type="Pfam" id="PF00069">
    <property type="entry name" value="Pkinase"/>
    <property type="match status" value="1"/>
</dbReference>
<feature type="domain" description="Protein kinase" evidence="6">
    <location>
        <begin position="87"/>
        <end position="347"/>
    </location>
</feature>
<dbReference type="PROSITE" id="PS00109">
    <property type="entry name" value="PROTEIN_KINASE_TYR"/>
    <property type="match status" value="1"/>
</dbReference>
<evidence type="ECO:0000256" key="5">
    <source>
        <dbReference type="SAM" id="MobiDB-lite"/>
    </source>
</evidence>
<feature type="compositionally biased region" description="Pro residues" evidence="5">
    <location>
        <begin position="39"/>
        <end position="48"/>
    </location>
</feature>
<name>A0ABV6D1Y1_9SPHN</name>
<keyword evidence="1" id="KW-0808">Transferase</keyword>
<evidence type="ECO:0000256" key="4">
    <source>
        <dbReference type="ARBA" id="ARBA00022840"/>
    </source>
</evidence>
<dbReference type="PROSITE" id="PS50011">
    <property type="entry name" value="PROTEIN_KINASE_DOM"/>
    <property type="match status" value="1"/>
</dbReference>
<dbReference type="PANTHER" id="PTHR43289">
    <property type="entry name" value="MITOGEN-ACTIVATED PROTEIN KINASE KINASE KINASE 20-RELATED"/>
    <property type="match status" value="1"/>
</dbReference>